<dbReference type="AlphaFoldDB" id="A0A3Q9QSG8"/>
<protein>
    <submittedName>
        <fullName evidence="1">Uncharacterized protein</fullName>
    </submittedName>
</protein>
<evidence type="ECO:0000313" key="2">
    <source>
        <dbReference type="Proteomes" id="UP000282892"/>
    </source>
</evidence>
<name>A0A3Q9QSG8_9BACI</name>
<dbReference type="KEGG" id="nmk:CHR53_13030"/>
<proteinExistence type="predicted"/>
<dbReference type="PROSITE" id="PS51257">
    <property type="entry name" value="PROKAR_LIPOPROTEIN"/>
    <property type="match status" value="1"/>
</dbReference>
<reference evidence="1 2" key="1">
    <citation type="submission" date="2017-07" db="EMBL/GenBank/DDBJ databases">
        <title>The complete genome sequence of Bacillus mesonae strain H20-5, an efficient strain improving plant abiotic stress resistance.</title>
        <authorList>
            <person name="Kim S.Y."/>
            <person name="Song H."/>
            <person name="Sang M.K."/>
            <person name="Weon H.-Y."/>
            <person name="Song J."/>
        </authorList>
    </citation>
    <scope>NUCLEOTIDE SEQUENCE [LARGE SCALE GENOMIC DNA]</scope>
    <source>
        <strain evidence="1 2">H20-5</strain>
    </source>
</reference>
<dbReference type="STRING" id="1193713.GCA_001636315_05045"/>
<gene>
    <name evidence="1" type="ORF">CHR53_13030</name>
</gene>
<organism evidence="1 2">
    <name type="scientific">Neobacillus mesonae</name>
    <dbReference type="NCBI Taxonomy" id="1193713"/>
    <lineage>
        <taxon>Bacteria</taxon>
        <taxon>Bacillati</taxon>
        <taxon>Bacillota</taxon>
        <taxon>Bacilli</taxon>
        <taxon>Bacillales</taxon>
        <taxon>Bacillaceae</taxon>
        <taxon>Neobacillus</taxon>
    </lineage>
</organism>
<accession>A0A3Q9QSG8</accession>
<evidence type="ECO:0000313" key="1">
    <source>
        <dbReference type="EMBL" id="AZU62129.1"/>
    </source>
</evidence>
<sequence length="155" mass="17671">MKALKAAAGISIILGLSACDEENIIQEEIKKKIHEFQNENVEVKFVGKIENGPTCSDLYGFWVSVDSYIVISNGNNKFQLTQLNKNVSKSTKYFMDTDQEGNKIYATFLNEENLGENFSFEFNDRKDTLTMTTGEGEKIYKYTEITPEAYINNFD</sequence>
<keyword evidence="2" id="KW-1185">Reference proteome</keyword>
<dbReference type="OrthoDB" id="10008520at2"/>
<dbReference type="Proteomes" id="UP000282892">
    <property type="component" value="Chromosome"/>
</dbReference>
<dbReference type="EMBL" id="CP022572">
    <property type="protein sequence ID" value="AZU62129.1"/>
    <property type="molecule type" value="Genomic_DNA"/>
</dbReference>
<dbReference type="RefSeq" id="WP_127486812.1">
    <property type="nucleotide sequence ID" value="NZ_CP022572.1"/>
</dbReference>